<dbReference type="RefSeq" id="WP_153119155.1">
    <property type="nucleotide sequence ID" value="NZ_VZCC01000073.1"/>
</dbReference>
<organism evidence="1 2">
    <name type="scientific">Segatella copri</name>
    <dbReference type="NCBI Taxonomy" id="165179"/>
    <lineage>
        <taxon>Bacteria</taxon>
        <taxon>Pseudomonadati</taxon>
        <taxon>Bacteroidota</taxon>
        <taxon>Bacteroidia</taxon>
        <taxon>Bacteroidales</taxon>
        <taxon>Prevotellaceae</taxon>
        <taxon>Segatella</taxon>
    </lineage>
</organism>
<accession>A0AA90V1L5</accession>
<dbReference type="Proteomes" id="UP000421408">
    <property type="component" value="Unassembled WGS sequence"/>
</dbReference>
<sequence>METKNNIPPMPQLPNISNLSEWELCDIEELEYIRLIEPKLTIHDSSVSIYFIFLLRYYYSTNDLEELYKEAIKNGSIPPQCPQKTYTDFMNCYANIQFQYTDNNGNVKDIWEEYCTNKELKESIKAFKIESTKLWYLLCFLKDYVDNLQFKNKESKTIQECLGEATSIVLKKGDEEICTIRNKAILEVLSLLPLALKKASITPDYQFKDYYLAYIASRFWLTDGSEKRAIKKNAKERITCFYGLCLLFLEDKKGHIPEYGKECKISTRKETLISRLLYTIGYADENFNKNKHRAASSTYYNNKDKVQPISSSIY</sequence>
<protein>
    <submittedName>
        <fullName evidence="1">Uncharacterized protein</fullName>
    </submittedName>
</protein>
<comment type="caution">
    <text evidence="1">The sequence shown here is derived from an EMBL/GenBank/DDBJ whole genome shotgun (WGS) entry which is preliminary data.</text>
</comment>
<evidence type="ECO:0000313" key="2">
    <source>
        <dbReference type="Proteomes" id="UP000421408"/>
    </source>
</evidence>
<proteinExistence type="predicted"/>
<dbReference type="AlphaFoldDB" id="A0AA90V1L5"/>
<evidence type="ECO:0000313" key="1">
    <source>
        <dbReference type="EMBL" id="MQN84380.1"/>
    </source>
</evidence>
<reference evidence="2" key="1">
    <citation type="submission" date="2019-09" db="EMBL/GenBank/DDBJ databases">
        <title>Distinct polysaccharide growth profiles of human intestinal Prevotella copri isolates.</title>
        <authorList>
            <person name="Fehlner-Peach H."/>
            <person name="Magnabosco C."/>
            <person name="Raghavan V."/>
            <person name="Scher J.U."/>
            <person name="Tett A."/>
            <person name="Cox L.M."/>
            <person name="Gottsegen C."/>
            <person name="Watters A."/>
            <person name="Wiltshire- Gordon J.D."/>
            <person name="Segata N."/>
            <person name="Bonneau R."/>
            <person name="Littman D.R."/>
        </authorList>
    </citation>
    <scope>NUCLEOTIDE SEQUENCE [LARGE SCALE GENOMIC DNA]</scope>
    <source>
        <strain evidence="2">iAA108</strain>
    </source>
</reference>
<name>A0AA90V1L5_9BACT</name>
<gene>
    <name evidence="1" type="ORF">F7D74_10435</name>
</gene>
<dbReference type="EMBL" id="VZCC01000073">
    <property type="protein sequence ID" value="MQN84380.1"/>
    <property type="molecule type" value="Genomic_DNA"/>
</dbReference>